<name>A0A839ALE6_9FLAO</name>
<keyword evidence="1" id="KW-0732">Signal</keyword>
<evidence type="ECO:0000313" key="3">
    <source>
        <dbReference type="Proteomes" id="UP000563906"/>
    </source>
</evidence>
<evidence type="ECO:0000256" key="1">
    <source>
        <dbReference type="SAM" id="SignalP"/>
    </source>
</evidence>
<feature type="chain" id="PRO_5032615677" evidence="1">
    <location>
        <begin position="26"/>
        <end position="272"/>
    </location>
</feature>
<dbReference type="EMBL" id="JACGLS010000001">
    <property type="protein sequence ID" value="MBA6155307.1"/>
    <property type="molecule type" value="Genomic_DNA"/>
</dbReference>
<dbReference type="AlphaFoldDB" id="A0A839ALE6"/>
<dbReference type="RefSeq" id="WP_182123811.1">
    <property type="nucleotide sequence ID" value="NZ_JACGLS010000001.1"/>
</dbReference>
<proteinExistence type="predicted"/>
<sequence length="272" mass="27800">MKTITNKFKIALVAVGLLAVGTVNAQTTGTDITKQAPTVLGSSTTATAATPGASAIVAPTSGATVQGGSVRVIDNKGTMKYLQVQNGLTQMTNTAPDGGITTTWQLGGQIVSDTDIDFNGNVFSFNNVVQIDGTDAVNGIAATTTTTASGQGNTGWTLLVRDEGTGEIKKLLASDLVVSGQTYFTAAVADAVAGATAAELTFDVTAGTPALAGAQLPLPDYSKVWVYRNGAKLIANLDYTIVGSTVVLAENATAPSDWSLFSGDIIEVQYVK</sequence>
<keyword evidence="3" id="KW-1185">Reference proteome</keyword>
<gene>
    <name evidence="2" type="ORF">H3Z83_02030</name>
</gene>
<organism evidence="2 3">
    <name type="scientific">Tenacibaculum pelagium</name>
    <dbReference type="NCBI Taxonomy" id="2759527"/>
    <lineage>
        <taxon>Bacteria</taxon>
        <taxon>Pseudomonadati</taxon>
        <taxon>Bacteroidota</taxon>
        <taxon>Flavobacteriia</taxon>
        <taxon>Flavobacteriales</taxon>
        <taxon>Flavobacteriaceae</taxon>
        <taxon>Tenacibaculum</taxon>
    </lineage>
</organism>
<comment type="caution">
    <text evidence="2">The sequence shown here is derived from an EMBL/GenBank/DDBJ whole genome shotgun (WGS) entry which is preliminary data.</text>
</comment>
<evidence type="ECO:0000313" key="2">
    <source>
        <dbReference type="EMBL" id="MBA6155307.1"/>
    </source>
</evidence>
<feature type="signal peptide" evidence="1">
    <location>
        <begin position="1"/>
        <end position="25"/>
    </location>
</feature>
<accession>A0A839ALE6</accession>
<protein>
    <submittedName>
        <fullName evidence="2">Uncharacterized protein</fullName>
    </submittedName>
</protein>
<dbReference type="Proteomes" id="UP000563906">
    <property type="component" value="Unassembled WGS sequence"/>
</dbReference>
<reference evidence="2 3" key="1">
    <citation type="submission" date="2020-07" db="EMBL/GenBank/DDBJ databases">
        <title>Bacterium isolated from marine sediment.</title>
        <authorList>
            <person name="Shang D."/>
            <person name="Du Z.-J."/>
        </authorList>
    </citation>
    <scope>NUCLEOTIDE SEQUENCE [LARGE SCALE GENOMIC DNA]</scope>
    <source>
        <strain evidence="2 3">S7007</strain>
    </source>
</reference>